<dbReference type="STRING" id="45065.Lgee_1291"/>
<dbReference type="Gene3D" id="1.10.287.1700">
    <property type="match status" value="1"/>
</dbReference>
<reference evidence="1 2" key="1">
    <citation type="submission" date="2015-11" db="EMBL/GenBank/DDBJ databases">
        <title>Genomic analysis of 38 Legionella species identifies large and diverse effector repertoires.</title>
        <authorList>
            <person name="Burstein D."/>
            <person name="Amaro F."/>
            <person name="Zusman T."/>
            <person name="Lifshitz Z."/>
            <person name="Cohen O."/>
            <person name="Gilbert J.A."/>
            <person name="Pupko T."/>
            <person name="Shuman H.A."/>
            <person name="Segal G."/>
        </authorList>
    </citation>
    <scope>NUCLEOTIDE SEQUENCE [LARGE SCALE GENOMIC DNA]</scope>
    <source>
        <strain evidence="1 2">ATCC 49504</strain>
    </source>
</reference>
<accession>A0A0W0TTK0</accession>
<comment type="caution">
    <text evidence="1">The sequence shown here is derived from an EMBL/GenBank/DDBJ whole genome shotgun (WGS) entry which is preliminary data.</text>
</comment>
<evidence type="ECO:0000313" key="1">
    <source>
        <dbReference type="EMBL" id="KTC99025.1"/>
    </source>
</evidence>
<dbReference type="AlphaFoldDB" id="A0A0W0TTK0"/>
<organism evidence="1 2">
    <name type="scientific">Legionella geestiana</name>
    <dbReference type="NCBI Taxonomy" id="45065"/>
    <lineage>
        <taxon>Bacteria</taxon>
        <taxon>Pseudomonadati</taxon>
        <taxon>Pseudomonadota</taxon>
        <taxon>Gammaproteobacteria</taxon>
        <taxon>Legionellales</taxon>
        <taxon>Legionellaceae</taxon>
        <taxon>Legionella</taxon>
    </lineage>
</organism>
<proteinExistence type="predicted"/>
<name>A0A0W0TTK0_9GAMM</name>
<dbReference type="PATRIC" id="fig|45065.4.peg.1391"/>
<keyword evidence="2" id="KW-1185">Reference proteome</keyword>
<dbReference type="InterPro" id="IPR053716">
    <property type="entry name" value="Flag_assembly_chemotaxis_eff"/>
</dbReference>
<dbReference type="EMBL" id="LNYC01000051">
    <property type="protein sequence ID" value="KTC99025.1"/>
    <property type="molecule type" value="Genomic_DNA"/>
</dbReference>
<protein>
    <submittedName>
        <fullName evidence="1">Uncharacterized protein</fullName>
    </submittedName>
</protein>
<sequence>MSKDSAFKAMNTVMDIECEDLIRRLAPLKTAIEEKRAQVEACKKRLQSALTKLSSINPEQEVARQHYLAHQRALIEQHQAATHTLLAEENRLGMEQRKQQIRKKLLERLAEQHRQQCLAATRKAREKQLDEWILHRWSEA</sequence>
<dbReference type="Proteomes" id="UP000054785">
    <property type="component" value="Unassembled WGS sequence"/>
</dbReference>
<gene>
    <name evidence="1" type="ORF">Lgee_1291</name>
</gene>
<evidence type="ECO:0000313" key="2">
    <source>
        <dbReference type="Proteomes" id="UP000054785"/>
    </source>
</evidence>
<dbReference type="RefSeq" id="WP_028386005.1">
    <property type="nucleotide sequence ID" value="NZ_CAAAHN010000011.1"/>
</dbReference>